<evidence type="ECO:0000313" key="7">
    <source>
        <dbReference type="Proteomes" id="UP000242915"/>
    </source>
</evidence>
<dbReference type="GO" id="GO:0005829">
    <property type="term" value="C:cytosol"/>
    <property type="evidence" value="ECO:0007669"/>
    <property type="project" value="TreeGrafter"/>
</dbReference>
<dbReference type="PANTHER" id="PTHR30231">
    <property type="entry name" value="DNA POLYMERASE III SUBUNIT EPSILON"/>
    <property type="match status" value="1"/>
</dbReference>
<evidence type="ECO:0000256" key="4">
    <source>
        <dbReference type="ARBA" id="ARBA00026073"/>
    </source>
</evidence>
<evidence type="ECO:0000256" key="3">
    <source>
        <dbReference type="ARBA" id="ARBA00025483"/>
    </source>
</evidence>
<feature type="domain" description="Exonuclease" evidence="5">
    <location>
        <begin position="3"/>
        <end position="170"/>
    </location>
</feature>
<dbReference type="GO" id="GO:0003676">
    <property type="term" value="F:nucleic acid binding"/>
    <property type="evidence" value="ECO:0007669"/>
    <property type="project" value="InterPro"/>
</dbReference>
<dbReference type="PANTHER" id="PTHR30231:SF37">
    <property type="entry name" value="EXODEOXYRIBONUCLEASE 10"/>
    <property type="match status" value="1"/>
</dbReference>
<dbReference type="InterPro" id="IPR036397">
    <property type="entry name" value="RNaseH_sf"/>
</dbReference>
<keyword evidence="1" id="KW-0540">Nuclease</keyword>
<dbReference type="Pfam" id="PF00929">
    <property type="entry name" value="RNase_T"/>
    <property type="match status" value="1"/>
</dbReference>
<gene>
    <name evidence="6" type="ORF">SAMN05216255_3220</name>
</gene>
<proteinExistence type="predicted"/>
<dbReference type="FunFam" id="3.30.420.10:FF:000045">
    <property type="entry name" value="3'-5' exonuclease DinG"/>
    <property type="match status" value="1"/>
</dbReference>
<reference evidence="7" key="1">
    <citation type="submission" date="2017-06" db="EMBL/GenBank/DDBJ databases">
        <authorList>
            <person name="Varghese N."/>
            <person name="Submissions S."/>
        </authorList>
    </citation>
    <scope>NUCLEOTIDE SEQUENCE [LARGE SCALE GENOMIC DNA]</scope>
    <source>
        <strain evidence="7">CIP 108523</strain>
    </source>
</reference>
<comment type="subunit">
    <text evidence="4">DNA polymerase III contains a core (composed of alpha, epsilon and theta chains) that associates with a tau subunit. This core dimerizes to form the POLIII' complex. PolIII' associates with the gamma complex (composed of gamma, delta, delta', psi and chi chains) and with the beta chain to form the complete DNA polymerase III complex.</text>
</comment>
<dbReference type="GO" id="GO:0045004">
    <property type="term" value="P:DNA replication proofreading"/>
    <property type="evidence" value="ECO:0007669"/>
    <property type="project" value="TreeGrafter"/>
</dbReference>
<dbReference type="RefSeq" id="WP_089360514.1">
    <property type="nucleotide sequence ID" value="NZ_FZOG01000004.1"/>
</dbReference>
<dbReference type="Gene3D" id="3.30.420.10">
    <property type="entry name" value="Ribonuclease H-like superfamily/Ribonuclease H"/>
    <property type="match status" value="1"/>
</dbReference>
<comment type="function">
    <text evidence="3">DNA polymerase III is a complex, multichain enzyme responsible for most of the replicative synthesis in bacteria. The epsilon subunit contain the editing function and is a proofreading 3'-5' exonuclease.</text>
</comment>
<dbReference type="SUPFAM" id="SSF53098">
    <property type="entry name" value="Ribonuclease H-like"/>
    <property type="match status" value="1"/>
</dbReference>
<evidence type="ECO:0000256" key="2">
    <source>
        <dbReference type="ARBA" id="ARBA00022839"/>
    </source>
</evidence>
<protein>
    <submittedName>
        <fullName evidence="6">DNA polymerase-3 subunit epsilon</fullName>
    </submittedName>
</protein>
<keyword evidence="2" id="KW-0378">Hydrolase</keyword>
<dbReference type="Proteomes" id="UP000242915">
    <property type="component" value="Unassembled WGS sequence"/>
</dbReference>
<evidence type="ECO:0000259" key="5">
    <source>
        <dbReference type="SMART" id="SM00479"/>
    </source>
</evidence>
<evidence type="ECO:0000256" key="1">
    <source>
        <dbReference type="ARBA" id="ARBA00022722"/>
    </source>
</evidence>
<name>A0A239GZ81_9PSED</name>
<dbReference type="CDD" id="cd06127">
    <property type="entry name" value="DEDDh"/>
    <property type="match status" value="1"/>
</dbReference>
<dbReference type="EMBL" id="FZOG01000004">
    <property type="protein sequence ID" value="SNS74447.1"/>
    <property type="molecule type" value="Genomic_DNA"/>
</dbReference>
<dbReference type="AlphaFoldDB" id="A0A239GZ81"/>
<dbReference type="SMART" id="SM00479">
    <property type="entry name" value="EXOIII"/>
    <property type="match status" value="1"/>
</dbReference>
<sequence>MSPIAVIDFETTGMSPEQQARATEIGVAIVQDGQIVARYESLMNSGAWVPPFIQQLTGISNAMLHDAPPAAQVMNEVADFVGDIPLMAHNAAFDQKFWDAELALVRRRRVQPFACSLLLSRRLLPQAPSHKLGNLNRWAQLPSTGRAHRALADAEMAANLTCYMSTLLRERHGINDISHELFCTLQKIPAAQIGQVLEGLRQA</sequence>
<dbReference type="InterPro" id="IPR013520">
    <property type="entry name" value="Ribonucl_H"/>
</dbReference>
<keyword evidence="7" id="KW-1185">Reference proteome</keyword>
<dbReference type="InterPro" id="IPR012337">
    <property type="entry name" value="RNaseH-like_sf"/>
</dbReference>
<evidence type="ECO:0000313" key="6">
    <source>
        <dbReference type="EMBL" id="SNS74447.1"/>
    </source>
</evidence>
<accession>A0A239GZ81</accession>
<keyword evidence="2" id="KW-0269">Exonuclease</keyword>
<dbReference type="GO" id="GO:0008408">
    <property type="term" value="F:3'-5' exonuclease activity"/>
    <property type="evidence" value="ECO:0007669"/>
    <property type="project" value="TreeGrafter"/>
</dbReference>
<organism evidence="6 7">
    <name type="scientific">Pseudomonas segetis</name>
    <dbReference type="NCBI Taxonomy" id="298908"/>
    <lineage>
        <taxon>Bacteria</taxon>
        <taxon>Pseudomonadati</taxon>
        <taxon>Pseudomonadota</taxon>
        <taxon>Gammaproteobacteria</taxon>
        <taxon>Pseudomonadales</taxon>
        <taxon>Pseudomonadaceae</taxon>
        <taxon>Pseudomonas</taxon>
    </lineage>
</organism>